<protein>
    <recommendedName>
        <fullName evidence="8">Phenylethanolamine N-methyltransferase</fullName>
    </recommendedName>
</protein>
<evidence type="ECO:0008006" key="8">
    <source>
        <dbReference type="Google" id="ProtNLM"/>
    </source>
</evidence>
<dbReference type="Gene3D" id="3.40.50.150">
    <property type="entry name" value="Vaccinia Virus protein VP39"/>
    <property type="match status" value="1"/>
</dbReference>
<feature type="binding site" evidence="5">
    <location>
        <position position="85"/>
    </location>
    <ligand>
        <name>S-adenosyl-L-methionine</name>
        <dbReference type="ChEBI" id="CHEBI:59789"/>
    </ligand>
</feature>
<evidence type="ECO:0000256" key="2">
    <source>
        <dbReference type="ARBA" id="ARBA00022603"/>
    </source>
</evidence>
<dbReference type="GO" id="GO:0004603">
    <property type="term" value="F:phenylethanolamine N-methyltransferase activity"/>
    <property type="evidence" value="ECO:0007669"/>
    <property type="project" value="TreeGrafter"/>
</dbReference>
<accession>A0A401T7V5</accession>
<dbReference type="EMBL" id="BEZZ01001250">
    <property type="protein sequence ID" value="GCC38753.1"/>
    <property type="molecule type" value="Genomic_DNA"/>
</dbReference>
<evidence type="ECO:0000313" key="7">
    <source>
        <dbReference type="Proteomes" id="UP000287033"/>
    </source>
</evidence>
<dbReference type="SUPFAM" id="SSF53335">
    <property type="entry name" value="S-adenosyl-L-methionine-dependent methyltransferases"/>
    <property type="match status" value="1"/>
</dbReference>
<evidence type="ECO:0000313" key="6">
    <source>
        <dbReference type="EMBL" id="GCC38753.1"/>
    </source>
</evidence>
<feature type="binding site" evidence="5">
    <location>
        <position position="24"/>
    </location>
    <ligand>
        <name>S-adenosyl-L-methionine</name>
        <dbReference type="ChEBI" id="CHEBI:59789"/>
    </ligand>
</feature>
<dbReference type="InterPro" id="IPR000940">
    <property type="entry name" value="NNMT_TEMT_trans"/>
</dbReference>
<feature type="binding site" evidence="5">
    <location>
        <begin position="63"/>
        <end position="64"/>
    </location>
    <ligand>
        <name>S-adenosyl-L-methionine</name>
        <dbReference type="ChEBI" id="CHEBI:59789"/>
    </ligand>
</feature>
<evidence type="ECO:0000256" key="4">
    <source>
        <dbReference type="ARBA" id="ARBA00022691"/>
    </source>
</evidence>
<sequence>MLRSAEVGDTYQLFNPQAYLQNNYMPPRANFENEDCVVPWKLRCFASSFSTGEIHGHTLLDIGSGPTLYQVISACNFFNRIVMSDYLEVNREELRKWLRRDPGAFDWSPYIKYVCGLDGKRDHWEDTERRLRETIQEVCHCDIMQANPLHPKVLNPVDAISTTFCLESVCPDKKSLEEALANISSLLKPGGFLLMIGALNESYYLAGEVKLSVIPLDEDYVKETVSRSGYRICTFKTYNMPPDLNIGVDDVCAVFYLQAQKI</sequence>
<feature type="binding site" evidence="5">
    <location>
        <position position="19"/>
    </location>
    <ligand>
        <name>S-adenosyl-L-methionine</name>
        <dbReference type="ChEBI" id="CHEBI:59789"/>
    </ligand>
</feature>
<keyword evidence="3" id="KW-0808">Transferase</keyword>
<dbReference type="GO" id="GO:0032259">
    <property type="term" value="P:methylation"/>
    <property type="evidence" value="ECO:0007669"/>
    <property type="project" value="UniProtKB-KW"/>
</dbReference>
<comment type="similarity">
    <text evidence="1">Belongs to the class I-like SAM-binding methyltransferase superfamily. NNMT/PNMT/TEMT family.</text>
</comment>
<gene>
    <name evidence="6" type="ORF">chiPu_0017270</name>
</gene>
<name>A0A401T7V5_CHIPU</name>
<dbReference type="CDD" id="cd02440">
    <property type="entry name" value="AdoMet_MTases"/>
    <property type="match status" value="1"/>
</dbReference>
<dbReference type="FunFam" id="3.40.50.150:FF:000065">
    <property type="entry name" value="Phenylethanolamine N-methyltransferase"/>
    <property type="match status" value="1"/>
</dbReference>
<dbReference type="Proteomes" id="UP000287033">
    <property type="component" value="Unassembled WGS sequence"/>
</dbReference>
<proteinExistence type="inferred from homology"/>
<dbReference type="NCBIfam" id="NF041360">
    <property type="entry name" value="GntF_guanitoxin"/>
    <property type="match status" value="1"/>
</dbReference>
<dbReference type="PANTHER" id="PTHR10867">
    <property type="entry name" value="NNMT/PNMT/TEMT FAMILY MEMBER"/>
    <property type="match status" value="1"/>
</dbReference>
<evidence type="ECO:0000256" key="5">
    <source>
        <dbReference type="PIRSR" id="PIRSR000384-1"/>
    </source>
</evidence>
<dbReference type="InterPro" id="IPR053384">
    <property type="entry name" value="SAM-dep_methyltransferase"/>
</dbReference>
<evidence type="ECO:0000256" key="1">
    <source>
        <dbReference type="ARBA" id="ARBA00007996"/>
    </source>
</evidence>
<keyword evidence="7" id="KW-1185">Reference proteome</keyword>
<feature type="binding site" evidence="5">
    <location>
        <position position="90"/>
    </location>
    <ligand>
        <name>S-adenosyl-L-methionine</name>
        <dbReference type="ChEBI" id="CHEBI:59789"/>
    </ligand>
</feature>
<feature type="binding site" evidence="5">
    <location>
        <position position="69"/>
    </location>
    <ligand>
        <name>S-adenosyl-L-methionine</name>
        <dbReference type="ChEBI" id="CHEBI:59789"/>
    </ligand>
</feature>
<dbReference type="OrthoDB" id="10050085at2759"/>
<keyword evidence="4 5" id="KW-0949">S-adenosyl-L-methionine</keyword>
<evidence type="ECO:0000256" key="3">
    <source>
        <dbReference type="ARBA" id="ARBA00022679"/>
    </source>
</evidence>
<organism evidence="6 7">
    <name type="scientific">Chiloscyllium punctatum</name>
    <name type="common">Brownbanded bambooshark</name>
    <name type="synonym">Hemiscyllium punctatum</name>
    <dbReference type="NCBI Taxonomy" id="137246"/>
    <lineage>
        <taxon>Eukaryota</taxon>
        <taxon>Metazoa</taxon>
        <taxon>Chordata</taxon>
        <taxon>Craniata</taxon>
        <taxon>Vertebrata</taxon>
        <taxon>Chondrichthyes</taxon>
        <taxon>Elasmobranchii</taxon>
        <taxon>Galeomorphii</taxon>
        <taxon>Galeoidea</taxon>
        <taxon>Orectolobiformes</taxon>
        <taxon>Hemiscylliidae</taxon>
        <taxon>Chiloscyllium</taxon>
    </lineage>
</organism>
<dbReference type="STRING" id="137246.A0A401T7V5"/>
<dbReference type="OMA" id="NNYMPPR"/>
<dbReference type="Pfam" id="PF01234">
    <property type="entry name" value="NNMT_PNMT_TEMT"/>
    <property type="match status" value="1"/>
</dbReference>
<dbReference type="PIRSF" id="PIRSF000384">
    <property type="entry name" value="PNMTase"/>
    <property type="match status" value="1"/>
</dbReference>
<dbReference type="InterPro" id="IPR029063">
    <property type="entry name" value="SAM-dependent_MTases_sf"/>
</dbReference>
<dbReference type="PANTHER" id="PTHR10867:SF18">
    <property type="entry name" value="PHENYLETHANOLAMINE N-METHYLTRANSFERASE"/>
    <property type="match status" value="1"/>
</dbReference>
<dbReference type="AlphaFoldDB" id="A0A401T7V5"/>
<dbReference type="PROSITE" id="PS51681">
    <property type="entry name" value="SAM_MT_NNMT_PNMT_TEMT"/>
    <property type="match status" value="1"/>
</dbReference>
<keyword evidence="2" id="KW-0489">Methyltransferase</keyword>
<reference evidence="6 7" key="1">
    <citation type="journal article" date="2018" name="Nat. Ecol. Evol.">
        <title>Shark genomes provide insights into elasmobranch evolution and the origin of vertebrates.</title>
        <authorList>
            <person name="Hara Y"/>
            <person name="Yamaguchi K"/>
            <person name="Onimaru K"/>
            <person name="Kadota M"/>
            <person name="Koyanagi M"/>
            <person name="Keeley SD"/>
            <person name="Tatsumi K"/>
            <person name="Tanaka K"/>
            <person name="Motone F"/>
            <person name="Kageyama Y"/>
            <person name="Nozu R"/>
            <person name="Adachi N"/>
            <person name="Nishimura O"/>
            <person name="Nakagawa R"/>
            <person name="Tanegashima C"/>
            <person name="Kiyatake I"/>
            <person name="Matsumoto R"/>
            <person name="Murakumo K"/>
            <person name="Nishida K"/>
            <person name="Terakita A"/>
            <person name="Kuratani S"/>
            <person name="Sato K"/>
            <person name="Hyodo S Kuraku.S."/>
        </authorList>
    </citation>
    <scope>NUCLEOTIDE SEQUENCE [LARGE SCALE GENOMIC DNA]</scope>
</reference>
<dbReference type="GO" id="GO:0005829">
    <property type="term" value="C:cytosol"/>
    <property type="evidence" value="ECO:0007669"/>
    <property type="project" value="TreeGrafter"/>
</dbReference>
<comment type="caution">
    <text evidence="6">The sequence shown here is derived from an EMBL/GenBank/DDBJ whole genome shotgun (WGS) entry which is preliminary data.</text>
</comment>